<name>A0A1H3U651_9BACT</name>
<dbReference type="Gene3D" id="3.40.50.720">
    <property type="entry name" value="NAD(P)-binding Rossmann-like Domain"/>
    <property type="match status" value="1"/>
</dbReference>
<dbReference type="PANTHER" id="PTHR44013:SF1">
    <property type="entry name" value="ZINC-TYPE ALCOHOL DEHYDROGENASE-LIKE PROTEIN C16A3.02C"/>
    <property type="match status" value="1"/>
</dbReference>
<evidence type="ECO:0000313" key="2">
    <source>
        <dbReference type="EMBL" id="SDZ56999.1"/>
    </source>
</evidence>
<dbReference type="SUPFAM" id="SSF51735">
    <property type="entry name" value="NAD(P)-binding Rossmann-fold domains"/>
    <property type="match status" value="1"/>
</dbReference>
<evidence type="ECO:0000259" key="1">
    <source>
        <dbReference type="SMART" id="SM00829"/>
    </source>
</evidence>
<dbReference type="EMBL" id="FNQC01000027">
    <property type="protein sequence ID" value="SDZ56999.1"/>
    <property type="molecule type" value="Genomic_DNA"/>
</dbReference>
<reference evidence="2 3" key="1">
    <citation type="submission" date="2016-10" db="EMBL/GenBank/DDBJ databases">
        <authorList>
            <person name="Varghese N."/>
            <person name="Submissions S."/>
        </authorList>
    </citation>
    <scope>NUCLEOTIDE SEQUENCE [LARGE SCALE GENOMIC DNA]</scope>
    <source>
        <strain evidence="2 3">DSM 17997</strain>
    </source>
</reference>
<dbReference type="Gene3D" id="3.90.180.10">
    <property type="entry name" value="Medium-chain alcohol dehydrogenases, catalytic domain"/>
    <property type="match status" value="1"/>
</dbReference>
<dbReference type="SMART" id="SM00829">
    <property type="entry name" value="PKS_ER"/>
    <property type="match status" value="1"/>
</dbReference>
<dbReference type="Proteomes" id="UP000199663">
    <property type="component" value="Unassembled WGS sequence"/>
</dbReference>
<feature type="domain" description="Enoyl reductase (ER)" evidence="1">
    <location>
        <begin position="32"/>
        <end position="339"/>
    </location>
</feature>
<dbReference type="PANTHER" id="PTHR44013">
    <property type="entry name" value="ZINC-TYPE ALCOHOL DEHYDROGENASE-LIKE PROTEIN C16A3.02C"/>
    <property type="match status" value="1"/>
</dbReference>
<dbReference type="SUPFAM" id="SSF50129">
    <property type="entry name" value="GroES-like"/>
    <property type="match status" value="1"/>
</dbReference>
<comment type="caution">
    <text evidence="2">The sequence shown here is derived from an EMBL/GenBank/DDBJ whole genome shotgun (WGS) entry which is preliminary data.</text>
</comment>
<dbReference type="InterPro" id="IPR036291">
    <property type="entry name" value="NAD(P)-bd_dom_sf"/>
</dbReference>
<dbReference type="Pfam" id="PF13602">
    <property type="entry name" value="ADH_zinc_N_2"/>
    <property type="match status" value="1"/>
</dbReference>
<protein>
    <submittedName>
        <fullName evidence="2">NADPH:quinone reductase</fullName>
    </submittedName>
</protein>
<gene>
    <name evidence="2" type="ORF">SAMN05444412_12720</name>
</gene>
<keyword evidence="3" id="KW-1185">Reference proteome</keyword>
<dbReference type="InterPro" id="IPR011032">
    <property type="entry name" value="GroES-like_sf"/>
</dbReference>
<dbReference type="InterPro" id="IPR052733">
    <property type="entry name" value="Chloroplast_QOR"/>
</dbReference>
<sequence>MHIQYGAFKCSIRSRTKGNMEKMNAIVYTEYGPPDVAHLMEVPKPIPNDNEILVRVHSATVNRTDCGFRSAEYFISRFWTGILRPKQPILGCEFAGVIEEIGKDVTTFRIGDKVFGFNDKTFGGHGEYLTIAEKDAVTTMPNNLSFDEAAALTEGGHYALCDIKAAKVERGQNVLVNGATGAIGSAAVQLLRHFGAKITAVCNTKNTALVKSLGADVVIDYERQDFTKTNAKFDFIFDAVGKSSFGKCKPLLTEKGIYISTEFGQNAENIFFALTTPLLGGKKLLFPLPTIHKEDVIFLKGLVEKGEFKPLIDRKYPLDQIVQAYQYVETGQKTGNVVIKVVEED</sequence>
<evidence type="ECO:0000313" key="3">
    <source>
        <dbReference type="Proteomes" id="UP000199663"/>
    </source>
</evidence>
<dbReference type="InterPro" id="IPR013154">
    <property type="entry name" value="ADH-like_N"/>
</dbReference>
<dbReference type="InterPro" id="IPR020843">
    <property type="entry name" value="ER"/>
</dbReference>
<dbReference type="Pfam" id="PF08240">
    <property type="entry name" value="ADH_N"/>
    <property type="match status" value="1"/>
</dbReference>
<proteinExistence type="predicted"/>
<organism evidence="2 3">
    <name type="scientific">Rhodonellum ikkaensis</name>
    <dbReference type="NCBI Taxonomy" id="336829"/>
    <lineage>
        <taxon>Bacteria</taxon>
        <taxon>Pseudomonadati</taxon>
        <taxon>Bacteroidota</taxon>
        <taxon>Cytophagia</taxon>
        <taxon>Cytophagales</taxon>
        <taxon>Cytophagaceae</taxon>
        <taxon>Rhodonellum</taxon>
    </lineage>
</organism>
<dbReference type="CDD" id="cd08267">
    <property type="entry name" value="MDR1"/>
    <property type="match status" value="1"/>
</dbReference>
<accession>A0A1H3U651</accession>